<organism evidence="2 3">
    <name type="scientific">Xanthomonas hortorum pv. pelargonii</name>
    <dbReference type="NCBI Taxonomy" id="453602"/>
    <lineage>
        <taxon>Bacteria</taxon>
        <taxon>Pseudomonadati</taxon>
        <taxon>Pseudomonadota</taxon>
        <taxon>Gammaproteobacteria</taxon>
        <taxon>Lysobacterales</taxon>
        <taxon>Lysobacteraceae</taxon>
        <taxon>Xanthomonas</taxon>
    </lineage>
</organism>
<evidence type="ECO:0000313" key="2">
    <source>
        <dbReference type="EMBL" id="NMI21074.1"/>
    </source>
</evidence>
<evidence type="ECO:0000256" key="1">
    <source>
        <dbReference type="SAM" id="MobiDB-lite"/>
    </source>
</evidence>
<dbReference type="EMBL" id="SMDX01000003">
    <property type="protein sequence ID" value="NMI21074.1"/>
    <property type="molecule type" value="Genomic_DNA"/>
</dbReference>
<comment type="caution">
    <text evidence="2">The sequence shown here is derived from an EMBL/GenBank/DDBJ whole genome shotgun (WGS) entry which is preliminary data.</text>
</comment>
<evidence type="ECO:0000313" key="3">
    <source>
        <dbReference type="Proteomes" id="UP000548771"/>
    </source>
</evidence>
<dbReference type="Proteomes" id="UP000548771">
    <property type="component" value="Unassembled WGS sequence"/>
</dbReference>
<proteinExistence type="predicted"/>
<reference evidence="3" key="1">
    <citation type="journal article" date="2020" name="Syst. Appl. Microbiol.">
        <title>Clarifying the taxonomy of the causal agent of bacterial leaf spot of lettuce through a polyphasic approach reveals that Xanthomonas cynarae Trebaol et al. 2000 emend. Timilsina et al. 2019 is a later heterotypic synonym of Xanthomonas hortorum Vauterin et al. 1995.</title>
        <authorList>
            <person name="Moriniere L."/>
            <person name="Burlet A."/>
            <person name="Rosenthal E.R."/>
            <person name="Nesme X."/>
            <person name="Portier P."/>
            <person name="Bull C.T."/>
            <person name="Lavire C."/>
            <person name="Fischer-Le Saux M."/>
            <person name="Bertolla F."/>
        </authorList>
    </citation>
    <scope>NUCLEOTIDE SEQUENCE [LARGE SCALE GENOMIC DNA]</scope>
    <source>
        <strain evidence="3">CFBP2533</strain>
    </source>
</reference>
<feature type="non-terminal residue" evidence="2">
    <location>
        <position position="1"/>
    </location>
</feature>
<accession>A0AAW9ZMZ6</accession>
<gene>
    <name evidence="2" type="ORF">E1J24_04060</name>
</gene>
<sequence>DLTLESISLTTVSQFFNFRNKVAHAKPYAREDEDNTWKGTRPRNPSTDPPWAKQARPMEARRFVENMEKVISHMNQASLQKLGQDFPLDILGRASQIY</sequence>
<name>A0AAW9ZMZ6_9XANT</name>
<dbReference type="AlphaFoldDB" id="A0AAW9ZMZ6"/>
<protein>
    <submittedName>
        <fullName evidence="2">Uncharacterized protein</fullName>
    </submittedName>
</protein>
<feature type="region of interest" description="Disordered" evidence="1">
    <location>
        <begin position="28"/>
        <end position="56"/>
    </location>
</feature>